<evidence type="ECO:0000313" key="2">
    <source>
        <dbReference type="Proteomes" id="UP000193247"/>
    </source>
</evidence>
<comment type="caution">
    <text evidence="1">The sequence shown here is derived from an EMBL/GenBank/DDBJ whole genome shotgun (WGS) entry which is preliminary data.</text>
</comment>
<protein>
    <submittedName>
        <fullName evidence="1">Uncharacterized protein</fullName>
    </submittedName>
</protein>
<name>A0A1X2LTQ5_9MYCO</name>
<sequence length="411" mass="44145">MIAAGVLQRAYQSIADSANRDELVDKLRSATAEAGGDEAVVRMQDSFDAIADGKASSAPVWATLAARRPLVLPLGGRDESVAAMVRGALGLVHADFAAAFAHWDARRDDLRDEDRLAPALEKLVAEFSRDLRHHQAAVYAALAVQAPTDRIAQNQIAALVDFVVSRTRYFARVQAAAYWAVDALHEDGRGGAAERIGLIAATAGGLTRQAIASLAAGLKLSLDLASTDSYEGIEVAEAARTQAFEMTLPNGRNVSLHRLDEVPDSDFVEVSARVAGLSASRDGDGKLIGRLELIDPSSGARAAAAAIFVDWRHVGLTRGSYCSFSAEFRSSLAALGGVAGLLIDRLPQNQLEKQSWRFRFLRSAKRWFEPYRNGHNMIWSLGPHDTEAVSLADSEVAGASELVFLELLDRG</sequence>
<keyword evidence="2" id="KW-1185">Reference proteome</keyword>
<dbReference type="EMBL" id="NCXP01000015">
    <property type="protein sequence ID" value="OSC40279.1"/>
    <property type="molecule type" value="Genomic_DNA"/>
</dbReference>
<gene>
    <name evidence="1" type="ORF">B8W66_13235</name>
</gene>
<dbReference type="AlphaFoldDB" id="A0A1X2LTQ5"/>
<proteinExistence type="predicted"/>
<reference evidence="1 2" key="1">
    <citation type="submission" date="2017-04" db="EMBL/GenBank/DDBJ databases">
        <title>The new phylogeny of genus Mycobacterium.</title>
        <authorList>
            <person name="Tortoli E."/>
            <person name="Trovato A."/>
            <person name="Cirillo D.M."/>
        </authorList>
    </citation>
    <scope>NUCLEOTIDE SEQUENCE [LARGE SCALE GENOMIC DNA]</scope>
    <source>
        <strain evidence="1 2">TBL 1200985</strain>
    </source>
</reference>
<accession>A0A1X2LTQ5</accession>
<evidence type="ECO:0000313" key="1">
    <source>
        <dbReference type="EMBL" id="OSC40279.1"/>
    </source>
</evidence>
<dbReference type="Proteomes" id="UP000193247">
    <property type="component" value="Unassembled WGS sequence"/>
</dbReference>
<organism evidence="1 2">
    <name type="scientific">Mycobacterium decipiens</name>
    <dbReference type="NCBI Taxonomy" id="1430326"/>
    <lineage>
        <taxon>Bacteria</taxon>
        <taxon>Bacillati</taxon>
        <taxon>Actinomycetota</taxon>
        <taxon>Actinomycetes</taxon>
        <taxon>Mycobacteriales</taxon>
        <taxon>Mycobacteriaceae</taxon>
        <taxon>Mycobacterium</taxon>
    </lineage>
</organism>